<dbReference type="EMBL" id="QVRA01000011">
    <property type="protein sequence ID" value="RJG54115.1"/>
    <property type="molecule type" value="Genomic_DNA"/>
</dbReference>
<dbReference type="Gene3D" id="2.30.110.10">
    <property type="entry name" value="Electron Transport, Fmn-binding Protein, Chain A"/>
    <property type="match status" value="1"/>
</dbReference>
<evidence type="ECO:0000259" key="1">
    <source>
        <dbReference type="Pfam" id="PF01243"/>
    </source>
</evidence>
<dbReference type="InterPro" id="IPR011576">
    <property type="entry name" value="Pyridox_Oxase_N"/>
</dbReference>
<comment type="caution">
    <text evidence="2">The sequence shown here is derived from an EMBL/GenBank/DDBJ whole genome shotgun (WGS) entry which is preliminary data.</text>
</comment>
<dbReference type="InterPro" id="IPR012349">
    <property type="entry name" value="Split_barrel_FMN-bd"/>
</dbReference>
<dbReference type="PANTHER" id="PTHR42815:SF2">
    <property type="entry name" value="FAD-BINDING, PUTATIVE (AFU_ORTHOLOGUE AFUA_6G07600)-RELATED"/>
    <property type="match status" value="1"/>
</dbReference>
<sequence length="293" mass="31259">MLSCRRCQPARDDHGRAGTDMIDSVAMLEAVTGCTPPAMHLKVIDHLDEGALQWLAQSPLAFVGLGSDLRAAKAGVIATIGGGAPGFVSGDARRLRIPLASLDNAEPLAVGASFGSLFLIPGIREALRINSRVEAVDSDHLHVVVEECYGHCAKAVIRSDLWVAQPGDVPTDLAAFVAASRFLALATVSAGGQADLSPKGDPAGCMAMLDGDRLWFADRPGNRRVDSFRNIVEQAQTGIALLVPGAARPPRSVTSYPPYLPDFQRIRPSADRQAERWPPALCLVIQKWQVLSK</sequence>
<reference evidence="2 3" key="1">
    <citation type="submission" date="2018-08" db="EMBL/GenBank/DDBJ databases">
        <title>Sphingobium sp. EO9.</title>
        <authorList>
            <person name="Park Y."/>
            <person name="Kim K.H."/>
            <person name="Jeon C.O."/>
        </authorList>
    </citation>
    <scope>NUCLEOTIDE SEQUENCE [LARGE SCALE GENOMIC DNA]</scope>
    <source>
        <strain evidence="2 3">EO9</strain>
    </source>
</reference>
<organism evidence="2 3">
    <name type="scientific">Sphingobium terrigena</name>
    <dbReference type="NCBI Taxonomy" id="2304063"/>
    <lineage>
        <taxon>Bacteria</taxon>
        <taxon>Pseudomonadati</taxon>
        <taxon>Pseudomonadota</taxon>
        <taxon>Alphaproteobacteria</taxon>
        <taxon>Sphingomonadales</taxon>
        <taxon>Sphingomonadaceae</taxon>
        <taxon>Sphingobium</taxon>
    </lineage>
</organism>
<evidence type="ECO:0000313" key="3">
    <source>
        <dbReference type="Proteomes" id="UP000283469"/>
    </source>
</evidence>
<protein>
    <submittedName>
        <fullName evidence="2">Pyridoxamine 5'-phosphate oxidase</fullName>
    </submittedName>
</protein>
<gene>
    <name evidence="2" type="ORF">D0Z70_13255</name>
</gene>
<dbReference type="SUPFAM" id="SSF50475">
    <property type="entry name" value="FMN-binding split barrel"/>
    <property type="match status" value="1"/>
</dbReference>
<dbReference type="Pfam" id="PF01243">
    <property type="entry name" value="PNPOx_N"/>
    <property type="match status" value="1"/>
</dbReference>
<proteinExistence type="predicted"/>
<feature type="domain" description="Pyridoxamine 5'-phosphate oxidase N-terminal" evidence="1">
    <location>
        <begin position="173"/>
        <end position="242"/>
    </location>
</feature>
<dbReference type="PANTHER" id="PTHR42815">
    <property type="entry name" value="FAD-BINDING, PUTATIVE (AFU_ORTHOLOGUE AFUA_6G07600)-RELATED"/>
    <property type="match status" value="1"/>
</dbReference>
<dbReference type="Proteomes" id="UP000283469">
    <property type="component" value="Unassembled WGS sequence"/>
</dbReference>
<keyword evidence="3" id="KW-1185">Reference proteome</keyword>
<accession>A0A418YR39</accession>
<dbReference type="AlphaFoldDB" id="A0A418YR39"/>
<evidence type="ECO:0000313" key="2">
    <source>
        <dbReference type="EMBL" id="RJG54115.1"/>
    </source>
</evidence>
<name>A0A418YR39_9SPHN</name>